<evidence type="ECO:0000313" key="4">
    <source>
        <dbReference type="Proteomes" id="UP000199675"/>
    </source>
</evidence>
<dbReference type="AlphaFoldDB" id="A0A1H2QPI3"/>
<accession>A0A1H2QPI3</accession>
<feature type="signal peptide" evidence="2">
    <location>
        <begin position="1"/>
        <end position="17"/>
    </location>
</feature>
<evidence type="ECO:0000313" key="3">
    <source>
        <dbReference type="EMBL" id="SDW09107.1"/>
    </source>
</evidence>
<gene>
    <name evidence="3" type="ORF">SAMN04487960_101294</name>
</gene>
<name>A0A1H2QPI3_9GAMM</name>
<evidence type="ECO:0000256" key="1">
    <source>
        <dbReference type="SAM" id="MobiDB-lite"/>
    </source>
</evidence>
<dbReference type="STRING" id="488533.SAMN04487960_101294"/>
<dbReference type="PROSITE" id="PS51257">
    <property type="entry name" value="PROKAR_LIPOPROTEIN"/>
    <property type="match status" value="1"/>
</dbReference>
<sequence>MVWRLGCLLLVSALVMGAGCASYRSSSSPAVVSGECAAQFRWWRANSVRAGTFDAQDWSPPGFPYLRVDRFLASYRFSGLSREQQEHWLQLALDRAVIAWEQEAEGQGEVVEGRVAGLVACGRRAADRLMAEPRLWAELDSAKDVPDAYSTVARVLGLYPLVEPVIRWRAAEVMGALREQLGREVPDGPWQFFRPGAGPAFFAAARDGGAAWPSPVLGGPDSRPDEVWTLIHRHAPRYGVATRSRHDRPGRPGRDPGGQLHFLPEPVVYAQVAFTRWQGRVLPQLVYTIWFSARPAATVGDIYAGALDGLVWRVTLGVDGQPLVYDVMHACGCYHQWLPVKGRLAVREGVEVNREPFWLPAFVPPSAGPPTLYLESATHHLIGVAFESVGEGAVRYRVADYRELRGRSYAGGRLFGVDGLIQGSERSERYLLWPTGVVSAGGMRQWGHHAIAFAGRVHFDDPELLARYFVPDRGRGDTVQ</sequence>
<dbReference type="RefSeq" id="WP_139173190.1">
    <property type="nucleotide sequence ID" value="NZ_FNNE01000001.1"/>
</dbReference>
<dbReference type="Proteomes" id="UP000199675">
    <property type="component" value="Unassembled WGS sequence"/>
</dbReference>
<keyword evidence="2" id="KW-0732">Signal</keyword>
<proteinExistence type="predicted"/>
<dbReference type="OrthoDB" id="5405204at2"/>
<reference evidence="3 4" key="1">
    <citation type="submission" date="2016-10" db="EMBL/GenBank/DDBJ databases">
        <authorList>
            <person name="de Groot N.N."/>
        </authorList>
    </citation>
    <scope>NUCLEOTIDE SEQUENCE [LARGE SCALE GENOMIC DNA]</scope>
    <source>
        <strain evidence="3 4">CGMCC 1.7059</strain>
    </source>
</reference>
<feature type="region of interest" description="Disordered" evidence="1">
    <location>
        <begin position="240"/>
        <end position="259"/>
    </location>
</feature>
<dbReference type="EMBL" id="FNNE01000001">
    <property type="protein sequence ID" value="SDW09107.1"/>
    <property type="molecule type" value="Genomic_DNA"/>
</dbReference>
<keyword evidence="4" id="KW-1185">Reference proteome</keyword>
<feature type="chain" id="PRO_5011547035" evidence="2">
    <location>
        <begin position="18"/>
        <end position="480"/>
    </location>
</feature>
<protein>
    <submittedName>
        <fullName evidence="3">Uncharacterized protein</fullName>
    </submittedName>
</protein>
<evidence type="ECO:0000256" key="2">
    <source>
        <dbReference type="SAM" id="SignalP"/>
    </source>
</evidence>
<organism evidence="3 4">
    <name type="scientific">Marinobacter mobilis</name>
    <dbReference type="NCBI Taxonomy" id="488533"/>
    <lineage>
        <taxon>Bacteria</taxon>
        <taxon>Pseudomonadati</taxon>
        <taxon>Pseudomonadota</taxon>
        <taxon>Gammaproteobacteria</taxon>
        <taxon>Pseudomonadales</taxon>
        <taxon>Marinobacteraceae</taxon>
        <taxon>Marinobacter</taxon>
    </lineage>
</organism>